<name>A0A8J7PQA5_9PROT</name>
<dbReference type="Gene3D" id="3.40.710.10">
    <property type="entry name" value="DD-peptidase/beta-lactamase superfamily"/>
    <property type="match status" value="1"/>
</dbReference>
<dbReference type="GO" id="GO:0016787">
    <property type="term" value="F:hydrolase activity"/>
    <property type="evidence" value="ECO:0007669"/>
    <property type="project" value="UniProtKB-KW"/>
</dbReference>
<keyword evidence="2" id="KW-0378">Hydrolase</keyword>
<dbReference type="Pfam" id="PF00144">
    <property type="entry name" value="Beta-lactamase"/>
    <property type="match status" value="1"/>
</dbReference>
<feature type="domain" description="Beta-lactamase-related" evidence="1">
    <location>
        <begin position="35"/>
        <end position="263"/>
    </location>
</feature>
<protein>
    <submittedName>
        <fullName evidence="2">Serine hydrolase</fullName>
    </submittedName>
</protein>
<organism evidence="2 3">
    <name type="scientific">Candidatus Paracaedimonas acanthamoebae</name>
    <dbReference type="NCBI Taxonomy" id="244581"/>
    <lineage>
        <taxon>Bacteria</taxon>
        <taxon>Pseudomonadati</taxon>
        <taxon>Pseudomonadota</taxon>
        <taxon>Alphaproteobacteria</taxon>
        <taxon>Holosporales</taxon>
        <taxon>Caedimonadaceae</taxon>
        <taxon>Candidatus Paracaedimonas</taxon>
    </lineage>
</organism>
<dbReference type="InterPro" id="IPR001466">
    <property type="entry name" value="Beta-lactam-related"/>
</dbReference>
<dbReference type="Proteomes" id="UP000664414">
    <property type="component" value="Unassembled WGS sequence"/>
</dbReference>
<reference evidence="2" key="1">
    <citation type="submission" date="2021-02" db="EMBL/GenBank/DDBJ databases">
        <title>Thiocyanate and organic carbon inputs drive convergent selection for specific autotrophic Afipia and Thiobacillus strains within complex microbiomes.</title>
        <authorList>
            <person name="Huddy R.J."/>
            <person name="Sachdeva R."/>
            <person name="Kadzinga F."/>
            <person name="Kantor R.S."/>
            <person name="Harrison S.T.L."/>
            <person name="Banfield J.F."/>
        </authorList>
    </citation>
    <scope>NUCLEOTIDE SEQUENCE</scope>
    <source>
        <strain evidence="2">SCN18_10_11_15_R4_P_38_20</strain>
    </source>
</reference>
<proteinExistence type="predicted"/>
<dbReference type="InterPro" id="IPR050789">
    <property type="entry name" value="Diverse_Enzym_Activities"/>
</dbReference>
<evidence type="ECO:0000259" key="1">
    <source>
        <dbReference type="Pfam" id="PF00144"/>
    </source>
</evidence>
<dbReference type="AlphaFoldDB" id="A0A8J7PQA5"/>
<dbReference type="SUPFAM" id="SSF56601">
    <property type="entry name" value="beta-lactamase/transpeptidase-like"/>
    <property type="match status" value="1"/>
</dbReference>
<gene>
    <name evidence="2" type="ORF">J0H12_01345</name>
</gene>
<accession>A0A8J7PQA5</accession>
<dbReference type="EMBL" id="JAFKGL010000011">
    <property type="protein sequence ID" value="MBN9412557.1"/>
    <property type="molecule type" value="Genomic_DNA"/>
</dbReference>
<comment type="caution">
    <text evidence="2">The sequence shown here is derived from an EMBL/GenBank/DDBJ whole genome shotgun (WGS) entry which is preliminary data.</text>
</comment>
<dbReference type="PANTHER" id="PTHR43283">
    <property type="entry name" value="BETA-LACTAMASE-RELATED"/>
    <property type="match status" value="1"/>
</dbReference>
<evidence type="ECO:0000313" key="2">
    <source>
        <dbReference type="EMBL" id="MBN9412557.1"/>
    </source>
</evidence>
<dbReference type="InterPro" id="IPR012338">
    <property type="entry name" value="Beta-lactam/transpept-like"/>
</dbReference>
<dbReference type="PANTHER" id="PTHR43283:SF7">
    <property type="entry name" value="BETA-LACTAMASE-RELATED DOMAIN-CONTAINING PROTEIN"/>
    <property type="match status" value="1"/>
</dbReference>
<sequence>MSSTILHEIQEQAISSHLARVFIQKENDVLLNWGKPHSLLQSYSITKSIMGLAIGILWDQKRIKDLQTPIYHFFPEWDQGHKQQITLWHLLTHTSGLQDDPTYEDIIRAPDAVQLSLCAELTSLPGEKYNYNNKATNLIPGVIQKVTGKPADEFIKDVLFTPLKIQNFEWRYDQVGHIYGASGLKISAEELIKIGQLIFDQGSWKGASVLSQEWISFMTTKTSIGTPACGLLWWIYENPYIIAAQGHLGQRLYIYPEKKIIAVQQYDRVGDSSSQPHPIVDLRELIINL</sequence>
<evidence type="ECO:0000313" key="3">
    <source>
        <dbReference type="Proteomes" id="UP000664414"/>
    </source>
</evidence>